<evidence type="ECO:0000313" key="1">
    <source>
        <dbReference type="EMBL" id="KAK1415287.1"/>
    </source>
</evidence>
<organism evidence="1 2">
    <name type="scientific">Tagetes erecta</name>
    <name type="common">African marigold</name>
    <dbReference type="NCBI Taxonomy" id="13708"/>
    <lineage>
        <taxon>Eukaryota</taxon>
        <taxon>Viridiplantae</taxon>
        <taxon>Streptophyta</taxon>
        <taxon>Embryophyta</taxon>
        <taxon>Tracheophyta</taxon>
        <taxon>Spermatophyta</taxon>
        <taxon>Magnoliopsida</taxon>
        <taxon>eudicotyledons</taxon>
        <taxon>Gunneridae</taxon>
        <taxon>Pentapetalae</taxon>
        <taxon>asterids</taxon>
        <taxon>campanulids</taxon>
        <taxon>Asterales</taxon>
        <taxon>Asteraceae</taxon>
        <taxon>Asteroideae</taxon>
        <taxon>Heliantheae alliance</taxon>
        <taxon>Tageteae</taxon>
        <taxon>Tagetes</taxon>
    </lineage>
</organism>
<keyword evidence="2" id="KW-1185">Reference proteome</keyword>
<reference evidence="1" key="1">
    <citation type="journal article" date="2023" name="bioRxiv">
        <title>Improved chromosome-level genome assembly for marigold (Tagetes erecta).</title>
        <authorList>
            <person name="Jiang F."/>
            <person name="Yuan L."/>
            <person name="Wang S."/>
            <person name="Wang H."/>
            <person name="Xu D."/>
            <person name="Wang A."/>
            <person name="Fan W."/>
        </authorList>
    </citation>
    <scope>NUCLEOTIDE SEQUENCE</scope>
    <source>
        <strain evidence="1">WSJ</strain>
        <tissue evidence="1">Leaf</tissue>
    </source>
</reference>
<dbReference type="Proteomes" id="UP001229421">
    <property type="component" value="Unassembled WGS sequence"/>
</dbReference>
<protein>
    <submittedName>
        <fullName evidence="1">Uncharacterized protein</fullName>
    </submittedName>
</protein>
<evidence type="ECO:0000313" key="2">
    <source>
        <dbReference type="Proteomes" id="UP001229421"/>
    </source>
</evidence>
<dbReference type="EMBL" id="JAUHHV010000008">
    <property type="protein sequence ID" value="KAK1415287.1"/>
    <property type="molecule type" value="Genomic_DNA"/>
</dbReference>
<gene>
    <name evidence="1" type="ORF">QVD17_31065</name>
</gene>
<name>A0AAD8K6T2_TARER</name>
<proteinExistence type="predicted"/>
<comment type="caution">
    <text evidence="1">The sequence shown here is derived from an EMBL/GenBank/DDBJ whole genome shotgun (WGS) entry which is preliminary data.</text>
</comment>
<accession>A0AAD8K6T2</accession>
<sequence>MTQVISKLIHVPIVKVHTIWFDSDKWVVTSFFYQLLKQPHIPTSLSLHFQTQKKLYFLSLCIYQQTRTRFTLNNLLSLTTTNLPISSSLCTSLSSTKSVALSPISTATTQQHQRTAAVASFYQHSKGVKKWLLSHISGLVSHRSGLVSHLHEAVLSTLCRSKTVAWDDELSFSMWCSVAK</sequence>
<dbReference type="AlphaFoldDB" id="A0AAD8K6T2"/>